<reference evidence="1 2" key="1">
    <citation type="journal article" date="2020" name="Phytopathology">
        <title>Genome Sequence Resources of Colletotrichum truncatum, C. plurivorum, C. musicola, and C. sojae: Four Species Pathogenic to Soybean (Glycine max).</title>
        <authorList>
            <person name="Rogerio F."/>
            <person name="Boufleur T.R."/>
            <person name="Ciampi-Guillardi M."/>
            <person name="Sukno S.A."/>
            <person name="Thon M.R."/>
            <person name="Massola Junior N.S."/>
            <person name="Baroncelli R."/>
        </authorList>
    </citation>
    <scope>NUCLEOTIDE SEQUENCE [LARGE SCALE GENOMIC DNA]</scope>
    <source>
        <strain evidence="1 2">CMES1059</strain>
    </source>
</reference>
<dbReference type="EMBL" id="VUJX02000003">
    <property type="protein sequence ID" value="KAL0938564.1"/>
    <property type="molecule type" value="Genomic_DNA"/>
</dbReference>
<accession>A0ACC3Z3A9</accession>
<sequence length="695" mass="78679">MEEFRSDRHAQRSLGKRDANSYWFQRPSPGRQSRENYSVTDYTDITIAPLLVRPESSRMESRPVARYARPRAVDLDNTLSSEEVRLVLVEPSEPGSDIECSLRTFGLDNIPAYTAISYAWGDRRDNVRILIDGRPRMVTTSLRDALIALRDSVHAIWVWADAISINQSDIQELSRQVQIMDKIYATAERVAVWLGPASASEKSGLAFESLLGVVENSKEEPFPALIGDLINSKPAVEAIVSLFERSYWKRLWVMQEVFYAQRIEIYCGTDKIGWDALMKTVDQFSTPHWKRRVDELYPPGGAASRFSKSHYSFAQILTTQGPKGLFDPRRRRFQTASVGNKESGLSGEALEPSLPKPLTVMRICRSKLAAQPQDKVLGALSLLPSNSFLREFQHTPKEAYTDIVATIILKTESLDIICEAIHYPFHQDTFDLPSWVPDWSHAPDTVSLAATQLAHRTAFQASKGTKWEYSPNLAPWPLRNELPITGITLGTIFERGMAVGTMGRLTNYLMAFLEWRHMLMDEHDGWDKSLRETFCKTLCLGDVPSTLDLGSGERQLDDGEWIDISFHLFAAFLQQRLSRLPLDEELYMYRDKEFDFEKNKARRIFQEYFGDRMMGRCFCLLQEGEGQTKMGMGTGYMGVGDLVVIAHGCSTPIILRPTGLEGKFQFIGDVYVDGYMDGEAIEDAAFGPVQNFVLC</sequence>
<comment type="caution">
    <text evidence="1">The sequence shown here is derived from an EMBL/GenBank/DDBJ whole genome shotgun (WGS) entry which is preliminary data.</text>
</comment>
<organism evidence="1 2">
    <name type="scientific">Colletotrichum truncatum</name>
    <name type="common">Anthracnose fungus</name>
    <name type="synonym">Colletotrichum capsici</name>
    <dbReference type="NCBI Taxonomy" id="5467"/>
    <lineage>
        <taxon>Eukaryota</taxon>
        <taxon>Fungi</taxon>
        <taxon>Dikarya</taxon>
        <taxon>Ascomycota</taxon>
        <taxon>Pezizomycotina</taxon>
        <taxon>Sordariomycetes</taxon>
        <taxon>Hypocreomycetidae</taxon>
        <taxon>Glomerellales</taxon>
        <taxon>Glomerellaceae</taxon>
        <taxon>Colletotrichum</taxon>
        <taxon>Colletotrichum truncatum species complex</taxon>
    </lineage>
</organism>
<keyword evidence="2" id="KW-1185">Reference proteome</keyword>
<evidence type="ECO:0000313" key="2">
    <source>
        <dbReference type="Proteomes" id="UP000805649"/>
    </source>
</evidence>
<proteinExistence type="predicted"/>
<gene>
    <name evidence="1" type="ORF">CTRU02_205174</name>
</gene>
<protein>
    <submittedName>
        <fullName evidence="1">Heterokaryon incompatibility protein</fullName>
    </submittedName>
</protein>
<evidence type="ECO:0000313" key="1">
    <source>
        <dbReference type="EMBL" id="KAL0938564.1"/>
    </source>
</evidence>
<dbReference type="Proteomes" id="UP000805649">
    <property type="component" value="Unassembled WGS sequence"/>
</dbReference>
<name>A0ACC3Z3A9_COLTU</name>